<dbReference type="InterPro" id="IPR046461">
    <property type="entry name" value="TerL_ATPase"/>
</dbReference>
<dbReference type="Pfam" id="PF03354">
    <property type="entry name" value="TerL_ATPase"/>
    <property type="match status" value="1"/>
</dbReference>
<dbReference type="KEGG" id="mlut:JET14_06020"/>
<protein>
    <submittedName>
        <fullName evidence="3">Terminase</fullName>
    </submittedName>
</protein>
<dbReference type="AlphaFoldDB" id="A0A7T7HMB0"/>
<dbReference type="InterPro" id="IPR005021">
    <property type="entry name" value="Terminase_largesu-like"/>
</dbReference>
<name>A0A7T7HMB0_9HYPH</name>
<dbReference type="RefSeq" id="WP_200337244.1">
    <property type="nucleotide sequence ID" value="NZ_CP066786.1"/>
</dbReference>
<accession>A0A7T7HMB0</accession>
<dbReference type="Pfam" id="PF20441">
    <property type="entry name" value="TerL_nuclease"/>
    <property type="match status" value="1"/>
</dbReference>
<dbReference type="InterPro" id="IPR046462">
    <property type="entry name" value="TerL_nuclease"/>
</dbReference>
<feature type="domain" description="Terminase large subunit-like ATPase" evidence="1">
    <location>
        <begin position="76"/>
        <end position="253"/>
    </location>
</feature>
<gene>
    <name evidence="3" type="ORF">JET14_06020</name>
</gene>
<sequence>MIDQTTEWARKAASGEIIVGDLVRLAAQRHLDDLRDGAKRGLTWDLAAAERAINFFPSVLSITEGAKEGEPFKLLPWHVFVVGSIYGWKDANGLRRFRFVWMETGKGQAKSPLMAGLGLYEIAGRKRRRAEVYCIGEDRKTANVMFRDAVAMCRAPIPDKEDETLESLGKVMIRGFGDNAWKIEHPASGSKFEPVANSDAISGPKPVLVLGDEIHEMKTNKAISIWRAAIAKMSGDPMMVLGTNTPSVDQHVGTEYSEFFQKVLRGEFTDDSAFAFIARTDKGDDPLHDESCWVKSLPALGITYPIENVRKEVETSRNMISTALTTKRLYFGIPVGTAGFWIAEDAWERVQGDVDEEEMVGRKLHLSLDLSEKNDLTALSGCWEGETLAAKTWYFTTGERVDERSTADQIPYREIEAAGQVTITATATIDYSFVVRQVADLYSRHDVEQMVVDSTFIQNFIRAADDAGFPVWKYEGDDQPEGVGLKIVPHAQGSKVVFEEKMLCMPLSMRHLEDSILRNVVVIDRNRLTTICASNAVVQSDAFKNKWFDKRKSRGRIDGMVTIAMAVGSAASRMASQTRSYLEEEELIIL</sequence>
<evidence type="ECO:0000259" key="2">
    <source>
        <dbReference type="Pfam" id="PF20441"/>
    </source>
</evidence>
<reference evidence="3 4" key="1">
    <citation type="submission" date="2020-12" db="EMBL/GenBank/DDBJ databases">
        <authorList>
            <person name="Zheng R.K."/>
            <person name="Sun C.M."/>
        </authorList>
    </citation>
    <scope>NUCLEOTIDE SEQUENCE [LARGE SCALE GENOMIC DNA]</scope>
    <source>
        <strain evidence="3 4">ZRK001</strain>
    </source>
</reference>
<dbReference type="Gene3D" id="3.40.50.300">
    <property type="entry name" value="P-loop containing nucleotide triphosphate hydrolases"/>
    <property type="match status" value="1"/>
</dbReference>
<dbReference type="InterPro" id="IPR027417">
    <property type="entry name" value="P-loop_NTPase"/>
</dbReference>
<dbReference type="PANTHER" id="PTHR41287">
    <property type="match status" value="1"/>
</dbReference>
<evidence type="ECO:0000259" key="1">
    <source>
        <dbReference type="Pfam" id="PF03354"/>
    </source>
</evidence>
<dbReference type="PANTHER" id="PTHR41287:SF1">
    <property type="entry name" value="PROTEIN YMFN"/>
    <property type="match status" value="1"/>
</dbReference>
<organism evidence="3 4">
    <name type="scientific">Martelella lutilitoris</name>
    <dbReference type="NCBI Taxonomy" id="2583532"/>
    <lineage>
        <taxon>Bacteria</taxon>
        <taxon>Pseudomonadati</taxon>
        <taxon>Pseudomonadota</taxon>
        <taxon>Alphaproteobacteria</taxon>
        <taxon>Hyphomicrobiales</taxon>
        <taxon>Aurantimonadaceae</taxon>
        <taxon>Martelella</taxon>
    </lineage>
</organism>
<proteinExistence type="predicted"/>
<dbReference type="EMBL" id="CP066786">
    <property type="protein sequence ID" value="QQM31724.1"/>
    <property type="molecule type" value="Genomic_DNA"/>
</dbReference>
<feature type="domain" description="Terminase large subunit-like endonuclease" evidence="2">
    <location>
        <begin position="268"/>
        <end position="462"/>
    </location>
</feature>
<dbReference type="Proteomes" id="UP000596083">
    <property type="component" value="Chromosome"/>
</dbReference>
<evidence type="ECO:0000313" key="4">
    <source>
        <dbReference type="Proteomes" id="UP000596083"/>
    </source>
</evidence>
<dbReference type="GO" id="GO:0004519">
    <property type="term" value="F:endonuclease activity"/>
    <property type="evidence" value="ECO:0007669"/>
    <property type="project" value="InterPro"/>
</dbReference>
<evidence type="ECO:0000313" key="3">
    <source>
        <dbReference type="EMBL" id="QQM31724.1"/>
    </source>
</evidence>